<protein>
    <submittedName>
        <fullName evidence="1">Uncharacterized protein</fullName>
    </submittedName>
</protein>
<proteinExistence type="predicted"/>
<name>A0A0M0KM54_ALKHA</name>
<reference evidence="1" key="1">
    <citation type="submission" date="2015-08" db="EMBL/GenBank/DDBJ databases">
        <title>Complete DNA Sequence of Pseudomonas syringae pv. actinidiae, the Causal Agent of Kiwifruit Canker Disease.</title>
        <authorList>
            <person name="Rikkerink E.H.A."/>
            <person name="Fineran P.C."/>
        </authorList>
    </citation>
    <scope>NUCLEOTIDE SEQUENCE</scope>
    <source>
        <strain evidence="1">DSM 13666</strain>
    </source>
</reference>
<organism evidence="1">
    <name type="scientific">Halalkalibacterium halodurans</name>
    <name type="common">Bacillus halodurans</name>
    <dbReference type="NCBI Taxonomy" id="86665"/>
    <lineage>
        <taxon>Bacteria</taxon>
        <taxon>Bacillati</taxon>
        <taxon>Bacillota</taxon>
        <taxon>Bacilli</taxon>
        <taxon>Bacillales</taxon>
        <taxon>Bacillaceae</taxon>
        <taxon>Halalkalibacterium (ex Joshi et al. 2022)</taxon>
    </lineage>
</organism>
<sequence>MKILFVPQVADASIEYEFEDEKVTVYLDGESDTFDFMGLPDGKLEIEDEEGNLLIETSLPVNPILEAWREGGVLHVKLLNYIGMDANEKDRFPDWQEVG</sequence>
<gene>
    <name evidence="1" type="ORF">AMD02_14250</name>
</gene>
<dbReference type="PATRIC" id="fig|136160.3.peg.3313"/>
<dbReference type="AlphaFoldDB" id="A0A0M0KM54"/>
<evidence type="ECO:0000313" key="1">
    <source>
        <dbReference type="EMBL" id="KOO39880.1"/>
    </source>
</evidence>
<accession>A0A0M0KM54</accession>
<dbReference type="RefSeq" id="WP_053431727.1">
    <property type="nucleotide sequence ID" value="NZ_LILD02000002.1"/>
</dbReference>
<comment type="caution">
    <text evidence="1">The sequence shown here is derived from an EMBL/GenBank/DDBJ whole genome shotgun (WGS) entry which is preliminary data.</text>
</comment>
<dbReference type="EMBL" id="LILD01000001">
    <property type="protein sequence ID" value="KOO39880.1"/>
    <property type="molecule type" value="Genomic_DNA"/>
</dbReference>